<evidence type="ECO:0000313" key="5">
    <source>
        <dbReference type="EMBL" id="ORX69652.1"/>
    </source>
</evidence>
<feature type="domain" description="HMG box" evidence="4">
    <location>
        <begin position="284"/>
        <end position="354"/>
    </location>
</feature>
<dbReference type="Proteomes" id="UP000193922">
    <property type="component" value="Unassembled WGS sequence"/>
</dbReference>
<dbReference type="CDD" id="cd00084">
    <property type="entry name" value="HMG-box_SF"/>
    <property type="match status" value="3"/>
</dbReference>
<dbReference type="RefSeq" id="XP_040743340.1">
    <property type="nucleotide sequence ID" value="XM_040885558.1"/>
</dbReference>
<dbReference type="EMBL" id="MCFD01000007">
    <property type="protein sequence ID" value="ORX69652.1"/>
    <property type="molecule type" value="Genomic_DNA"/>
</dbReference>
<feature type="compositionally biased region" description="Low complexity" evidence="3">
    <location>
        <begin position="570"/>
        <end position="580"/>
    </location>
</feature>
<feature type="compositionally biased region" description="Low complexity" evidence="3">
    <location>
        <begin position="464"/>
        <end position="477"/>
    </location>
</feature>
<protein>
    <recommendedName>
        <fullName evidence="4">HMG box domain-containing protein</fullName>
    </recommendedName>
</protein>
<feature type="compositionally biased region" description="Basic residues" evidence="3">
    <location>
        <begin position="56"/>
        <end position="67"/>
    </location>
</feature>
<gene>
    <name evidence="5" type="ORF">DL89DRAFT_257886</name>
</gene>
<dbReference type="PROSITE" id="PS50118">
    <property type="entry name" value="HMG_BOX_2"/>
    <property type="match status" value="3"/>
</dbReference>
<feature type="compositionally biased region" description="Basic and acidic residues" evidence="3">
    <location>
        <begin position="8"/>
        <end position="20"/>
    </location>
</feature>
<comment type="caution">
    <text evidence="5">The sequence shown here is derived from an EMBL/GenBank/DDBJ whole genome shotgun (WGS) entry which is preliminary data.</text>
</comment>
<dbReference type="Pfam" id="PF00505">
    <property type="entry name" value="HMG_box"/>
    <property type="match status" value="3"/>
</dbReference>
<reference evidence="5 6" key="1">
    <citation type="submission" date="2016-07" db="EMBL/GenBank/DDBJ databases">
        <title>Pervasive Adenine N6-methylation of Active Genes in Fungi.</title>
        <authorList>
            <consortium name="DOE Joint Genome Institute"/>
            <person name="Mondo S.J."/>
            <person name="Dannebaum R.O."/>
            <person name="Kuo R.C."/>
            <person name="Labutti K."/>
            <person name="Haridas S."/>
            <person name="Kuo A."/>
            <person name="Salamov A."/>
            <person name="Ahrendt S.R."/>
            <person name="Lipzen A."/>
            <person name="Sullivan W."/>
            <person name="Andreopoulos W.B."/>
            <person name="Clum A."/>
            <person name="Lindquist E."/>
            <person name="Daum C."/>
            <person name="Ramamoorthy G.K."/>
            <person name="Gryganskyi A."/>
            <person name="Culley D."/>
            <person name="Magnuson J.K."/>
            <person name="James T.Y."/>
            <person name="O'Malley M.A."/>
            <person name="Stajich J.E."/>
            <person name="Spatafora J.W."/>
            <person name="Visel A."/>
            <person name="Grigoriev I.V."/>
        </authorList>
    </citation>
    <scope>NUCLEOTIDE SEQUENCE [LARGE SCALE GENOMIC DNA]</scope>
    <source>
        <strain evidence="5 6">ATCC 12442</strain>
    </source>
</reference>
<feature type="region of interest" description="Disordered" evidence="3">
    <location>
        <begin position="445"/>
        <end position="514"/>
    </location>
</feature>
<dbReference type="SUPFAM" id="SSF47095">
    <property type="entry name" value="HMG-box"/>
    <property type="match status" value="3"/>
</dbReference>
<dbReference type="STRING" id="61395.A0A1Y1W881"/>
<dbReference type="InterPro" id="IPR009071">
    <property type="entry name" value="HMG_box_dom"/>
</dbReference>
<dbReference type="GO" id="GO:0005634">
    <property type="term" value="C:nucleus"/>
    <property type="evidence" value="ECO:0007669"/>
    <property type="project" value="UniProtKB-UniRule"/>
</dbReference>
<dbReference type="OrthoDB" id="1919336at2759"/>
<dbReference type="PANTHER" id="PTHR48112">
    <property type="entry name" value="HIGH MOBILITY GROUP PROTEIN DSP1"/>
    <property type="match status" value="1"/>
</dbReference>
<feature type="DNA-binding region" description="HMG box" evidence="2">
    <location>
        <begin position="199"/>
        <end position="248"/>
    </location>
</feature>
<dbReference type="InterPro" id="IPR036910">
    <property type="entry name" value="HMG_box_dom_sf"/>
</dbReference>
<evidence type="ECO:0000259" key="4">
    <source>
        <dbReference type="PROSITE" id="PS50118"/>
    </source>
</evidence>
<name>A0A1Y1W881_9FUNG</name>
<feature type="domain" description="HMG box" evidence="4">
    <location>
        <begin position="396"/>
        <end position="447"/>
    </location>
</feature>
<dbReference type="InterPro" id="IPR050342">
    <property type="entry name" value="HMGB"/>
</dbReference>
<feature type="DNA-binding region" description="HMG box" evidence="2">
    <location>
        <begin position="396"/>
        <end position="447"/>
    </location>
</feature>
<evidence type="ECO:0000256" key="1">
    <source>
        <dbReference type="ARBA" id="ARBA00023125"/>
    </source>
</evidence>
<dbReference type="GO" id="GO:0003677">
    <property type="term" value="F:DNA binding"/>
    <property type="evidence" value="ECO:0007669"/>
    <property type="project" value="UniProtKB-UniRule"/>
</dbReference>
<evidence type="ECO:0000256" key="3">
    <source>
        <dbReference type="SAM" id="MobiDB-lite"/>
    </source>
</evidence>
<proteinExistence type="predicted"/>
<organism evidence="5 6">
    <name type="scientific">Linderina pennispora</name>
    <dbReference type="NCBI Taxonomy" id="61395"/>
    <lineage>
        <taxon>Eukaryota</taxon>
        <taxon>Fungi</taxon>
        <taxon>Fungi incertae sedis</taxon>
        <taxon>Zoopagomycota</taxon>
        <taxon>Kickxellomycotina</taxon>
        <taxon>Kickxellomycetes</taxon>
        <taxon>Kickxellales</taxon>
        <taxon>Kickxellaceae</taxon>
        <taxon>Linderina</taxon>
    </lineage>
</organism>
<evidence type="ECO:0000256" key="2">
    <source>
        <dbReference type="PROSITE-ProRule" id="PRU00267"/>
    </source>
</evidence>
<sequence length="600" mass="65861">MISQMLRRSREASGHNDSHFEVASSASGESPLEVLSSAAGTINSVARQAMADDQLRRKHSTRTRHPSAHSEMFDDSVAGDQHGYANGGTPPPAKRRGRPPRDYGDELGQAFAMFAADNFNECERTVMASQGGMDSNSRQAKMNVLRVVWDRWWSTSQMIKDRYLTRSQHEMLSNEVGMLELMIQYPLPPEAESTQRHSTPDPITPLEMFIREQRPLLREKVPDWSDAEIRRRLEVNWNNMSDHERDKYAIPGASVTLRSQHPAGVATVQSMASTVSPNKAGRLQSAPRRAYVMFCRQERPLVVNANQDWDLPAVNKELGRKWKELTAEQRQVFFDMERREAEQRSGSTLAPAYVSHSSSHGHVQMPAMQAGRIPGTGTFTVRNNGRAPTPGHTNPNKGPSKAYVCYSRVTRKAIVAKHPDWDLAAVNRELGRLWKLMSTDDRLQWENYDPEGPKPEIPAITPESAVPSPTTPVAPHAVAPPPATTSQPQQSLPVTPASGTATPASNADAAARHHDYDGEGEVEDVDLQDDEETEDEGAHSHINEHTNGQTPAAIALPQKTASVGPPPTAKPAVVAPTAPASTMSVPEVNGGYAPRPNAGM</sequence>
<feature type="DNA-binding region" description="HMG box" evidence="2">
    <location>
        <begin position="284"/>
        <end position="354"/>
    </location>
</feature>
<feature type="domain" description="HMG box" evidence="4">
    <location>
        <begin position="199"/>
        <end position="248"/>
    </location>
</feature>
<keyword evidence="1 2" id="KW-0238">DNA-binding</keyword>
<evidence type="ECO:0000313" key="6">
    <source>
        <dbReference type="Proteomes" id="UP000193922"/>
    </source>
</evidence>
<feature type="region of interest" description="Disordered" evidence="3">
    <location>
        <begin position="1"/>
        <end position="30"/>
    </location>
</feature>
<dbReference type="SMART" id="SM00398">
    <property type="entry name" value="HMG"/>
    <property type="match status" value="3"/>
</dbReference>
<keyword evidence="2" id="KW-0539">Nucleus</keyword>
<dbReference type="Gene3D" id="1.10.30.10">
    <property type="entry name" value="High mobility group box domain"/>
    <property type="match status" value="3"/>
</dbReference>
<dbReference type="AlphaFoldDB" id="A0A1Y1W881"/>
<feature type="region of interest" description="Disordered" evidence="3">
    <location>
        <begin position="49"/>
        <end position="105"/>
    </location>
</feature>
<accession>A0A1Y1W881</accession>
<keyword evidence="6" id="KW-1185">Reference proteome</keyword>
<feature type="region of interest" description="Disordered" evidence="3">
    <location>
        <begin position="528"/>
        <end position="600"/>
    </location>
</feature>
<dbReference type="GeneID" id="63802206"/>